<keyword evidence="2" id="KW-1185">Reference proteome</keyword>
<reference evidence="1" key="1">
    <citation type="journal article" date="2023" name="Plant Biotechnol. J.">
        <title>Chromosome-level wild Hevea brasiliensis genome provides new tools for genomic-assisted breeding and valuable loci to elevate rubber yield.</title>
        <authorList>
            <person name="Cheng H."/>
            <person name="Song X."/>
            <person name="Hu Y."/>
            <person name="Wu T."/>
            <person name="Yang Q."/>
            <person name="An Z."/>
            <person name="Feng S."/>
            <person name="Deng Z."/>
            <person name="Wu W."/>
            <person name="Zeng X."/>
            <person name="Tu M."/>
            <person name="Wang X."/>
            <person name="Huang H."/>
        </authorList>
    </citation>
    <scope>NUCLEOTIDE SEQUENCE</scope>
    <source>
        <strain evidence="1">MT/VB/25A 57/8</strain>
    </source>
</reference>
<evidence type="ECO:0000313" key="1">
    <source>
        <dbReference type="EMBL" id="KAJ9172444.1"/>
    </source>
</evidence>
<gene>
    <name evidence="1" type="ORF">P3X46_015682</name>
</gene>
<dbReference type="InterPro" id="IPR007750">
    <property type="entry name" value="DUF674"/>
</dbReference>
<organism evidence="1 2">
    <name type="scientific">Hevea brasiliensis</name>
    <name type="common">Para rubber tree</name>
    <name type="synonym">Siphonia brasiliensis</name>
    <dbReference type="NCBI Taxonomy" id="3981"/>
    <lineage>
        <taxon>Eukaryota</taxon>
        <taxon>Viridiplantae</taxon>
        <taxon>Streptophyta</taxon>
        <taxon>Embryophyta</taxon>
        <taxon>Tracheophyta</taxon>
        <taxon>Spermatophyta</taxon>
        <taxon>Magnoliopsida</taxon>
        <taxon>eudicotyledons</taxon>
        <taxon>Gunneridae</taxon>
        <taxon>Pentapetalae</taxon>
        <taxon>rosids</taxon>
        <taxon>fabids</taxon>
        <taxon>Malpighiales</taxon>
        <taxon>Euphorbiaceae</taxon>
        <taxon>Crotonoideae</taxon>
        <taxon>Micrandreae</taxon>
        <taxon>Hevea</taxon>
    </lineage>
</organism>
<name>A0ABQ9LWQ0_HEVBR</name>
<dbReference type="Pfam" id="PF05056">
    <property type="entry name" value="DUF674"/>
    <property type="match status" value="1"/>
</dbReference>
<dbReference type="EMBL" id="JARPOI010000009">
    <property type="protein sequence ID" value="KAJ9172444.1"/>
    <property type="molecule type" value="Genomic_DNA"/>
</dbReference>
<sequence>MVSLFGSIKLKAVIDKEKNRVILAESEEGFIDVLLSFLTMPMGTIIRLTRSQLPSIGCMNNLYASVENLDVRRFRTQACKEMLLHPLNGAATHCNYLKLKIDNTTENLRYLYCGDSECVASKHKLFSHYSSSFCGCGKPMNYSLNQLSNAESNNIVVSDPRDEGVFVRGLTRLIISDELQLMPPSATASFSLLAKHGVMDAKTMEERTFDVQVNEVLNLLKSTLVSKRPLTETLLKQQQMPEPRKEDLGVDWFIKQKIGEHATEGDRKICVRLVLSKSKKMVCYAEAAEDFVDLLFSFLAIPLGFIVKEMRGYPSKGCITHLYDSVEELDTEKYFKSNDHKETLLCPKMASRFGYKNQLIGVEEVNRQYYLSGDYPCIFTHKPTNRKFSTLTMNDPKAPLYKEQAISNGGFVLGPETFTVTDDLRVTPISPVLHLSVLSKLKVPFSDIEERIVHVGNEEALRLLVASFISESALTDTFTPKRLEQEY</sequence>
<dbReference type="EMBL" id="JARPOI010000009">
    <property type="protein sequence ID" value="KAJ9172443.1"/>
    <property type="molecule type" value="Genomic_DNA"/>
</dbReference>
<dbReference type="PANTHER" id="PTHR33103">
    <property type="entry name" value="OS01G0153900 PROTEIN"/>
    <property type="match status" value="1"/>
</dbReference>
<accession>A0ABQ9LWQ0</accession>
<proteinExistence type="predicted"/>
<dbReference type="Proteomes" id="UP001174677">
    <property type="component" value="Chromosome 9"/>
</dbReference>
<evidence type="ECO:0000313" key="2">
    <source>
        <dbReference type="Proteomes" id="UP001174677"/>
    </source>
</evidence>
<comment type="caution">
    <text evidence="1">The sequence shown here is derived from an EMBL/GenBank/DDBJ whole genome shotgun (WGS) entry which is preliminary data.</text>
</comment>
<protein>
    <recommendedName>
        <fullName evidence="3">DUF674 family protein</fullName>
    </recommendedName>
</protein>
<dbReference type="PANTHER" id="PTHR33103:SF27">
    <property type="entry name" value="OS04G0594700 PROTEIN"/>
    <property type="match status" value="1"/>
</dbReference>
<evidence type="ECO:0008006" key="3">
    <source>
        <dbReference type="Google" id="ProtNLM"/>
    </source>
</evidence>